<dbReference type="Gene3D" id="3.30.70.270">
    <property type="match status" value="1"/>
</dbReference>
<dbReference type="Pfam" id="PF00990">
    <property type="entry name" value="GGDEF"/>
    <property type="match status" value="1"/>
</dbReference>
<dbReference type="SUPFAM" id="SSF55785">
    <property type="entry name" value="PYP-like sensor domain (PAS domain)"/>
    <property type="match status" value="1"/>
</dbReference>
<dbReference type="SUPFAM" id="SSF141868">
    <property type="entry name" value="EAL domain-like"/>
    <property type="match status" value="1"/>
</dbReference>
<dbReference type="SMART" id="SM00091">
    <property type="entry name" value="PAS"/>
    <property type="match status" value="1"/>
</dbReference>
<dbReference type="RefSeq" id="WP_066473595.1">
    <property type="nucleotide sequence ID" value="NZ_CBCRUZ010000015.1"/>
</dbReference>
<dbReference type="CDD" id="cd01949">
    <property type="entry name" value="GGDEF"/>
    <property type="match status" value="1"/>
</dbReference>
<dbReference type="InterPro" id="IPR000014">
    <property type="entry name" value="PAS"/>
</dbReference>
<dbReference type="Pfam" id="PF00563">
    <property type="entry name" value="EAL"/>
    <property type="match status" value="1"/>
</dbReference>
<feature type="transmembrane region" description="Helical" evidence="1">
    <location>
        <begin position="139"/>
        <end position="160"/>
    </location>
</feature>
<feature type="transmembrane region" description="Helical" evidence="1">
    <location>
        <begin position="266"/>
        <end position="284"/>
    </location>
</feature>
<dbReference type="Proteomes" id="UP000887023">
    <property type="component" value="Chromosome"/>
</dbReference>
<reference evidence="5" key="1">
    <citation type="submission" date="2021-07" db="EMBL/GenBank/DDBJ databases">
        <title>Candidatus Kaistella beijingensis sp. nov. isolated from a municipal wastewater treatment plant is involved in sludge foaming.</title>
        <authorList>
            <person name="Song Y."/>
            <person name="Liu S.-J."/>
        </authorList>
    </citation>
    <scope>NUCLEOTIDE SEQUENCE</scope>
    <source>
        <strain evidence="5">DSM 43998</strain>
    </source>
</reference>
<evidence type="ECO:0000256" key="1">
    <source>
        <dbReference type="SAM" id="Phobius"/>
    </source>
</evidence>
<keyword evidence="6" id="KW-1185">Reference proteome</keyword>
<keyword evidence="1" id="KW-0812">Transmembrane</keyword>
<protein>
    <submittedName>
        <fullName evidence="5">Bifunctional diguanylate cyclase/phosphodiesterase</fullName>
    </submittedName>
</protein>
<dbReference type="PROSITE" id="PS50887">
    <property type="entry name" value="GGDEF"/>
    <property type="match status" value="1"/>
</dbReference>
<dbReference type="InterPro" id="IPR013767">
    <property type="entry name" value="PAS_fold"/>
</dbReference>
<name>A0ABX8S7J2_9ACTN</name>
<dbReference type="CDD" id="cd01948">
    <property type="entry name" value="EAL"/>
    <property type="match status" value="1"/>
</dbReference>
<dbReference type="InterPro" id="IPR035919">
    <property type="entry name" value="EAL_sf"/>
</dbReference>
<feature type="transmembrane region" description="Helical" evidence="1">
    <location>
        <begin position="234"/>
        <end position="254"/>
    </location>
</feature>
<feature type="transmembrane region" description="Helical" evidence="1">
    <location>
        <begin position="21"/>
        <end position="41"/>
    </location>
</feature>
<feature type="transmembrane region" description="Helical" evidence="1">
    <location>
        <begin position="172"/>
        <end position="196"/>
    </location>
</feature>
<feature type="domain" description="EAL" evidence="3">
    <location>
        <begin position="606"/>
        <end position="860"/>
    </location>
</feature>
<feature type="transmembrane region" description="Helical" evidence="1">
    <location>
        <begin position="208"/>
        <end position="228"/>
    </location>
</feature>
<dbReference type="InterPro" id="IPR029787">
    <property type="entry name" value="Nucleotide_cyclase"/>
</dbReference>
<keyword evidence="1" id="KW-1133">Transmembrane helix</keyword>
<feature type="transmembrane region" description="Helical" evidence="1">
    <location>
        <begin position="73"/>
        <end position="94"/>
    </location>
</feature>
<sequence length="866" mass="94170">MDTDPRRSIGIRPRTGAAWRFPRLQTGLLVASALSLTLAVVRPTTVGWVLSAVSLVAGVACITAALRLPRSVWVPWLLIGFGEICNGIGNVMIAADLGAWYDNVDWLSSVWFDGATFAFVVGLIGLVAPTAERGRLACVALDLIVITGSIVVLSAGWHFGTWVGDPSVPQNWIDVLMLITSILDVVGLAVGVVIWRCRGPRRRPAARLAVLSLLVASLGDAETVTRALHVPVDVIALSWVISALLLINAAPLISDRPLVPALDHRLLPIATLFELSAVFVAVGPGVLHPLIRMVMVVILVAMTARQAQFIRQVTQLYRQLDASERELRGLFESVRDVILRLDLSGRVRFASPSALAVLGRDPARLRDRVFVDLVHPDDRAVLSARLREPNCDRLAFRARREDGTDRYVEATWSRMPGGTLLLNLRDVDAQTRLQQQLQHAASTDRLTGLANRTRFEAALVERLETAGRATVMFCDLDRFKLVNDTSGHVAGDRLLVDVADRLAGAVDSEDLVGRFGGDEFTVLLRPGLAEDVALAAANTIKERVCGTYEVAGKPFTVGLSIGLAADRPGPAADVLSGADLALAAAKAQRGSTRVFDAAMLDDARQRVIMAERFRMALRNDELSLVFQPIVNAWTSRLVQAEALLRWYGADGRLVLPTPELIALAESAGAMSILGDWVLDRAVAAATRWAKQGIAAGVAVNIAGAQLAEADFARRVLWTLETHSMPPERLSLEITEDTLLEHSSTVLANLATLRERGVHLAIDDFGTGYSNFGYLHRLPVQQIKLDRSFVAGVDADTDQERICRAVTRLALELGLAVCAEGVERPAEMALLRTYGVQYLQGYLISRPMPESAFIQLVLEHRSPLILR</sequence>
<evidence type="ECO:0000259" key="2">
    <source>
        <dbReference type="PROSITE" id="PS50112"/>
    </source>
</evidence>
<dbReference type="Pfam" id="PF00989">
    <property type="entry name" value="PAS"/>
    <property type="match status" value="1"/>
</dbReference>
<dbReference type="InterPro" id="IPR000160">
    <property type="entry name" value="GGDEF_dom"/>
</dbReference>
<feature type="transmembrane region" description="Helical" evidence="1">
    <location>
        <begin position="106"/>
        <end position="127"/>
    </location>
</feature>
<dbReference type="InterPro" id="IPR035965">
    <property type="entry name" value="PAS-like_dom_sf"/>
</dbReference>
<feature type="transmembrane region" description="Helical" evidence="1">
    <location>
        <begin position="47"/>
        <end position="66"/>
    </location>
</feature>
<gene>
    <name evidence="5" type="ORF">KV203_18750</name>
</gene>
<dbReference type="Gene3D" id="3.20.20.450">
    <property type="entry name" value="EAL domain"/>
    <property type="match status" value="1"/>
</dbReference>
<dbReference type="SMART" id="SM00052">
    <property type="entry name" value="EAL"/>
    <property type="match status" value="1"/>
</dbReference>
<dbReference type="InterPro" id="IPR043128">
    <property type="entry name" value="Rev_trsase/Diguanyl_cyclase"/>
</dbReference>
<feature type="domain" description="PAS" evidence="2">
    <location>
        <begin position="323"/>
        <end position="388"/>
    </location>
</feature>
<dbReference type="CDD" id="cd00130">
    <property type="entry name" value="PAS"/>
    <property type="match status" value="1"/>
</dbReference>
<dbReference type="SUPFAM" id="SSF55073">
    <property type="entry name" value="Nucleotide cyclase"/>
    <property type="match status" value="1"/>
</dbReference>
<keyword evidence="1" id="KW-0472">Membrane</keyword>
<evidence type="ECO:0000259" key="3">
    <source>
        <dbReference type="PROSITE" id="PS50883"/>
    </source>
</evidence>
<dbReference type="PANTHER" id="PTHR44757">
    <property type="entry name" value="DIGUANYLATE CYCLASE DGCP"/>
    <property type="match status" value="1"/>
</dbReference>
<dbReference type="InterPro" id="IPR052155">
    <property type="entry name" value="Biofilm_reg_signaling"/>
</dbReference>
<dbReference type="NCBIfam" id="TIGR00229">
    <property type="entry name" value="sensory_box"/>
    <property type="match status" value="1"/>
</dbReference>
<evidence type="ECO:0000313" key="5">
    <source>
        <dbReference type="EMBL" id="QXQ13792.1"/>
    </source>
</evidence>
<proteinExistence type="predicted"/>
<dbReference type="SMART" id="SM00267">
    <property type="entry name" value="GGDEF"/>
    <property type="match status" value="1"/>
</dbReference>
<evidence type="ECO:0000313" key="6">
    <source>
        <dbReference type="Proteomes" id="UP000887023"/>
    </source>
</evidence>
<dbReference type="EMBL" id="CP079105">
    <property type="protein sequence ID" value="QXQ13792.1"/>
    <property type="molecule type" value="Genomic_DNA"/>
</dbReference>
<dbReference type="InterPro" id="IPR001633">
    <property type="entry name" value="EAL_dom"/>
</dbReference>
<dbReference type="NCBIfam" id="TIGR00254">
    <property type="entry name" value="GGDEF"/>
    <property type="match status" value="1"/>
</dbReference>
<dbReference type="PROSITE" id="PS50883">
    <property type="entry name" value="EAL"/>
    <property type="match status" value="1"/>
</dbReference>
<organism evidence="5 6">
    <name type="scientific">Skermania pinensis</name>
    <dbReference type="NCBI Taxonomy" id="39122"/>
    <lineage>
        <taxon>Bacteria</taxon>
        <taxon>Bacillati</taxon>
        <taxon>Actinomycetota</taxon>
        <taxon>Actinomycetes</taxon>
        <taxon>Mycobacteriales</taxon>
        <taxon>Gordoniaceae</taxon>
        <taxon>Skermania</taxon>
    </lineage>
</organism>
<feature type="domain" description="GGDEF" evidence="4">
    <location>
        <begin position="467"/>
        <end position="597"/>
    </location>
</feature>
<dbReference type="Gene3D" id="3.30.450.20">
    <property type="entry name" value="PAS domain"/>
    <property type="match status" value="1"/>
</dbReference>
<evidence type="ECO:0000259" key="4">
    <source>
        <dbReference type="PROSITE" id="PS50887"/>
    </source>
</evidence>
<dbReference type="PROSITE" id="PS50112">
    <property type="entry name" value="PAS"/>
    <property type="match status" value="1"/>
</dbReference>
<accession>A0ABX8S7J2</accession>
<dbReference type="PANTHER" id="PTHR44757:SF2">
    <property type="entry name" value="BIOFILM ARCHITECTURE MAINTENANCE PROTEIN MBAA"/>
    <property type="match status" value="1"/>
</dbReference>